<comment type="similarity">
    <text evidence="1">Belongs to the CFAP298 family.</text>
</comment>
<evidence type="ECO:0000313" key="2">
    <source>
        <dbReference type="EMBL" id="GAW80300.1"/>
    </source>
</evidence>
<organism evidence="2 3">
    <name type="scientific">Plasmodium gonderi</name>
    <dbReference type="NCBI Taxonomy" id="77519"/>
    <lineage>
        <taxon>Eukaryota</taxon>
        <taxon>Sar</taxon>
        <taxon>Alveolata</taxon>
        <taxon>Apicomplexa</taxon>
        <taxon>Aconoidasida</taxon>
        <taxon>Haemosporida</taxon>
        <taxon>Plasmodiidae</taxon>
        <taxon>Plasmodium</taxon>
        <taxon>Plasmodium (Plasmodium)</taxon>
    </lineage>
</organism>
<dbReference type="PANTHER" id="PTHR13238">
    <property type="entry name" value="PROTEIN C21ORF59"/>
    <property type="match status" value="1"/>
</dbReference>
<dbReference type="GeneID" id="39747013"/>
<dbReference type="Proteomes" id="UP000195521">
    <property type="component" value="Unassembled WGS sequence"/>
</dbReference>
<dbReference type="OrthoDB" id="276065at2759"/>
<gene>
    <name evidence="2" type="ORF">PGO_072150</name>
</gene>
<dbReference type="Pfam" id="PF11069">
    <property type="entry name" value="CFAP298"/>
    <property type="match status" value="1"/>
</dbReference>
<dbReference type="AlphaFoldDB" id="A0A1Y1JDI3"/>
<dbReference type="RefSeq" id="XP_028542889.1">
    <property type="nucleotide sequence ID" value="XM_028687088.1"/>
</dbReference>
<dbReference type="PANTHER" id="PTHR13238:SF0">
    <property type="entry name" value="CILIA- AND FLAGELLA-ASSOCIATED PROTEIN 298"/>
    <property type="match status" value="1"/>
</dbReference>
<dbReference type="EMBL" id="BDQF01000008">
    <property type="protein sequence ID" value="GAW80300.1"/>
    <property type="molecule type" value="Genomic_DNA"/>
</dbReference>
<accession>A0A1Y1JDI3</accession>
<sequence>MVLIHTKTTEEKHQFMYETNVQVLVRQLKDELIKVHNLRCKLLRLLDSSLQLAKHGPLRPEAIRGMSDEEMQMTNPNIYDPNEVTNPDENNFRTGIPPSPENSLKLREVIDKVKGELYVDLTKKCTTINMNKLNELMKLIADALNACYPSMEGLPPYDPARLILENENVFKDDFTTEETSIWWAGKELCTSSELRNYIGKNEKTKIIVKLHPTKLGPPERERKIDEETYKAMLAHYHKKKKEEKEFEEDDDDSYLNSEWSNPLGLQKYLHGNLTNIRWKP</sequence>
<dbReference type="OMA" id="YRKQEEW"/>
<name>A0A1Y1JDI3_PLAGO</name>
<protein>
    <submittedName>
        <fullName evidence="2">Uncharacterized protein</fullName>
    </submittedName>
</protein>
<dbReference type="InterPro" id="IPR021298">
    <property type="entry name" value="CFAP298"/>
</dbReference>
<dbReference type="GO" id="GO:0003352">
    <property type="term" value="P:regulation of cilium movement"/>
    <property type="evidence" value="ECO:0007669"/>
    <property type="project" value="InterPro"/>
</dbReference>
<reference evidence="3" key="1">
    <citation type="submission" date="2017-04" db="EMBL/GenBank/DDBJ databases">
        <title>Plasmodium gonderi genome.</title>
        <authorList>
            <person name="Arisue N."/>
            <person name="Honma H."/>
            <person name="Kawai S."/>
            <person name="Tougan T."/>
            <person name="Tanabe K."/>
            <person name="Horii T."/>
        </authorList>
    </citation>
    <scope>NUCLEOTIDE SEQUENCE [LARGE SCALE GENOMIC DNA]</scope>
    <source>
        <strain evidence="3">ATCC 30045</strain>
    </source>
</reference>
<keyword evidence="3" id="KW-1185">Reference proteome</keyword>
<evidence type="ECO:0000256" key="1">
    <source>
        <dbReference type="ARBA" id="ARBA00009619"/>
    </source>
</evidence>
<comment type="caution">
    <text evidence="2">The sequence shown here is derived from an EMBL/GenBank/DDBJ whole genome shotgun (WGS) entry which is preliminary data.</text>
</comment>
<proteinExistence type="inferred from homology"/>
<evidence type="ECO:0000313" key="3">
    <source>
        <dbReference type="Proteomes" id="UP000195521"/>
    </source>
</evidence>